<feature type="binding site" evidence="12">
    <location>
        <position position="418"/>
    </location>
    <ligand>
        <name>Fe cation</name>
        <dbReference type="ChEBI" id="CHEBI:24875"/>
    </ligand>
</feature>
<keyword evidence="5 12" id="KW-0479">Metal-binding</keyword>
<dbReference type="GO" id="GO:0004411">
    <property type="term" value="F:homogentisate 1,2-dioxygenase activity"/>
    <property type="evidence" value="ECO:0007669"/>
    <property type="project" value="UniProtKB-EC"/>
</dbReference>
<proteinExistence type="inferred from homology"/>
<dbReference type="Gene3D" id="2.60.120.10">
    <property type="entry name" value="Jelly Rolls"/>
    <property type="match status" value="1"/>
</dbReference>
<evidence type="ECO:0000256" key="8">
    <source>
        <dbReference type="ARBA" id="ARBA00023002"/>
    </source>
</evidence>
<dbReference type="FunFam" id="2.60.120.10:FF:000034">
    <property type="entry name" value="Homogentisate 1,2-dioxygenase"/>
    <property type="match status" value="1"/>
</dbReference>
<dbReference type="PANTHER" id="PTHR11056">
    <property type="entry name" value="HOMOGENTISATE 1,2-DIOXYGENASE"/>
    <property type="match status" value="1"/>
</dbReference>
<evidence type="ECO:0000256" key="2">
    <source>
        <dbReference type="ARBA" id="ARBA00004704"/>
    </source>
</evidence>
<feature type="binding site" evidence="12">
    <location>
        <position position="418"/>
    </location>
    <ligand>
        <name>homogentisate</name>
        <dbReference type="ChEBI" id="CHEBI:16169"/>
    </ligand>
</feature>
<evidence type="ECO:0000256" key="7">
    <source>
        <dbReference type="ARBA" id="ARBA00022964"/>
    </source>
</evidence>
<evidence type="ECO:0000256" key="3">
    <source>
        <dbReference type="ARBA" id="ARBA00007757"/>
    </source>
</evidence>
<evidence type="ECO:0000256" key="1">
    <source>
        <dbReference type="ARBA" id="ARBA00001962"/>
    </source>
</evidence>
<keyword evidence="16" id="KW-1185">Reference proteome</keyword>
<dbReference type="Proteomes" id="UP000799757">
    <property type="component" value="Unassembled WGS sequence"/>
</dbReference>
<dbReference type="Pfam" id="PF04209">
    <property type="entry name" value="HgmA_C"/>
    <property type="match status" value="1"/>
</dbReference>
<evidence type="ECO:0000313" key="16">
    <source>
        <dbReference type="Proteomes" id="UP000799757"/>
    </source>
</evidence>
<keyword evidence="9 12" id="KW-0408">Iron</keyword>
<evidence type="ECO:0000259" key="14">
    <source>
        <dbReference type="Pfam" id="PF20510"/>
    </source>
</evidence>
<protein>
    <recommendedName>
        <fullName evidence="4">homogentisate 1,2-dioxygenase</fullName>
        <ecNumber evidence="4">1.13.11.5</ecNumber>
    </recommendedName>
</protein>
<sequence>MCMMRAYNGVTDNFASATREFNTRKFHWTDAKSKKPTRPEDPHQYLSGFGNELESEFIAGALPIGQNSPQICPYGLYAEQLTGSSFAASRANMARSFLYRRRPAAVHTSLERIEGNTTFTASFLPSDDSLHVVPSQLSWRAFQIPDKSGPEVDFTQGIRTLGGSGHPNIREGIAYHIYAFNSSMKNKAFANIDGDFLICAQEGHLNITTEFGHMYLQPSELCVIQRGIRFNVAIVEEHSPNGARGYIIETWGTKWELPELGPLGGYGLANSRDFLHPTASIDTTSTGSWTIITKQVDKYYASYQDHSPFDVVAWHGTFVPYKYDLTKFAYQNSVAVDHTDPSINTVLTAKSRDPDAPLCDFLVFGPRWDVAENTFRPPYFHRNCASEFLAKIYGPTGGGRSEVFVPGGASYEAGHTPHGNADQRTMGAMHMELKPMRVGENSLTIMLESCRSLMFTNWAVKDSGVLAAEDIPLAAWDLVPDRFGKDEEAQKLLRARSCAM</sequence>
<dbReference type="InterPro" id="IPR046452">
    <property type="entry name" value="HgmA_N"/>
</dbReference>
<dbReference type="EC" id="1.13.11.5" evidence="4"/>
<dbReference type="SUPFAM" id="SSF51182">
    <property type="entry name" value="RmlC-like cupins"/>
    <property type="match status" value="1"/>
</dbReference>
<dbReference type="AlphaFoldDB" id="A0A6A6XV59"/>
<feature type="domain" description="Homogentisate 1,2-dioxygenase C-terminal" evidence="13">
    <location>
        <begin position="327"/>
        <end position="462"/>
    </location>
</feature>
<dbReference type="InterPro" id="IPR005708">
    <property type="entry name" value="Homogentis_dOase"/>
</dbReference>
<keyword evidence="7 15" id="KW-0223">Dioxygenase</keyword>
<dbReference type="InterPro" id="IPR014710">
    <property type="entry name" value="RmlC-like_jellyroll"/>
</dbReference>
<evidence type="ECO:0000259" key="13">
    <source>
        <dbReference type="Pfam" id="PF04209"/>
    </source>
</evidence>
<comment type="similarity">
    <text evidence="3">Belongs to the homogentisate dioxygenase family.</text>
</comment>
<feature type="binding site" evidence="12">
    <location>
        <position position="387"/>
    </location>
    <ligand>
        <name>Fe cation</name>
        <dbReference type="ChEBI" id="CHEBI:24875"/>
    </ligand>
</feature>
<dbReference type="GO" id="GO:0046872">
    <property type="term" value="F:metal ion binding"/>
    <property type="evidence" value="ECO:0007669"/>
    <property type="project" value="UniProtKB-KW"/>
</dbReference>
<dbReference type="UniPathway" id="UPA00139">
    <property type="reaction ID" value="UER00339"/>
</dbReference>
<evidence type="ECO:0000256" key="6">
    <source>
        <dbReference type="ARBA" id="ARBA00022878"/>
    </source>
</evidence>
<dbReference type="GO" id="GO:0006559">
    <property type="term" value="P:L-phenylalanine catabolic process"/>
    <property type="evidence" value="ECO:0007669"/>
    <property type="project" value="UniProtKB-UniPathway"/>
</dbReference>
<keyword evidence="10" id="KW-0585">Phenylalanine catabolism</keyword>
<evidence type="ECO:0000313" key="15">
    <source>
        <dbReference type="EMBL" id="KAF2799644.1"/>
    </source>
</evidence>
<dbReference type="InterPro" id="IPR011051">
    <property type="entry name" value="RmlC_Cupin_sf"/>
</dbReference>
<dbReference type="GO" id="GO:0005737">
    <property type="term" value="C:cytoplasm"/>
    <property type="evidence" value="ECO:0007669"/>
    <property type="project" value="TreeGrafter"/>
</dbReference>
<feature type="domain" description="Homogentisate 1,2-dioxygenase N-terminal" evidence="14">
    <location>
        <begin position="44"/>
        <end position="325"/>
    </location>
</feature>
<evidence type="ECO:0000256" key="9">
    <source>
        <dbReference type="ARBA" id="ARBA00023004"/>
    </source>
</evidence>
<gene>
    <name evidence="15" type="ORF">K505DRAFT_345792</name>
</gene>
<dbReference type="GO" id="GO:0006572">
    <property type="term" value="P:L-tyrosine catabolic process"/>
    <property type="evidence" value="ECO:0007669"/>
    <property type="project" value="UniProtKB-KW"/>
</dbReference>
<evidence type="ECO:0000256" key="10">
    <source>
        <dbReference type="ARBA" id="ARBA00023232"/>
    </source>
</evidence>
<feature type="binding site" evidence="12">
    <location>
        <position position="381"/>
    </location>
    <ligand>
        <name>Fe cation</name>
        <dbReference type="ChEBI" id="CHEBI:24875"/>
    </ligand>
</feature>
<reference evidence="15" key="1">
    <citation type="journal article" date="2020" name="Stud. Mycol.">
        <title>101 Dothideomycetes genomes: a test case for predicting lifestyles and emergence of pathogens.</title>
        <authorList>
            <person name="Haridas S."/>
            <person name="Albert R."/>
            <person name="Binder M."/>
            <person name="Bloem J."/>
            <person name="Labutti K."/>
            <person name="Salamov A."/>
            <person name="Andreopoulos B."/>
            <person name="Baker S."/>
            <person name="Barry K."/>
            <person name="Bills G."/>
            <person name="Bluhm B."/>
            <person name="Cannon C."/>
            <person name="Castanera R."/>
            <person name="Culley D."/>
            <person name="Daum C."/>
            <person name="Ezra D."/>
            <person name="Gonzalez J."/>
            <person name="Henrissat B."/>
            <person name="Kuo A."/>
            <person name="Liang C."/>
            <person name="Lipzen A."/>
            <person name="Lutzoni F."/>
            <person name="Magnuson J."/>
            <person name="Mondo S."/>
            <person name="Nolan M."/>
            <person name="Ohm R."/>
            <person name="Pangilinan J."/>
            <person name="Park H.-J."/>
            <person name="Ramirez L."/>
            <person name="Alfaro M."/>
            <person name="Sun H."/>
            <person name="Tritt A."/>
            <person name="Yoshinaga Y."/>
            <person name="Zwiers L.-H."/>
            <person name="Turgeon B."/>
            <person name="Goodwin S."/>
            <person name="Spatafora J."/>
            <person name="Crous P."/>
            <person name="Grigoriev I."/>
        </authorList>
    </citation>
    <scope>NUCLEOTIDE SEQUENCE</scope>
    <source>
        <strain evidence="15">CBS 109.77</strain>
    </source>
</reference>
<feature type="active site" description="Proton acceptor" evidence="11">
    <location>
        <position position="338"/>
    </location>
</feature>
<dbReference type="PANTHER" id="PTHR11056:SF5">
    <property type="entry name" value="HOMOGENTISATE 1,2-DIOXYGENASE"/>
    <property type="match status" value="1"/>
</dbReference>
<dbReference type="InterPro" id="IPR046451">
    <property type="entry name" value="HgmA_C"/>
</dbReference>
<dbReference type="CDD" id="cd07000">
    <property type="entry name" value="cupin_HGO_N"/>
    <property type="match status" value="1"/>
</dbReference>
<organism evidence="15 16">
    <name type="scientific">Melanomma pulvis-pyrius CBS 109.77</name>
    <dbReference type="NCBI Taxonomy" id="1314802"/>
    <lineage>
        <taxon>Eukaryota</taxon>
        <taxon>Fungi</taxon>
        <taxon>Dikarya</taxon>
        <taxon>Ascomycota</taxon>
        <taxon>Pezizomycotina</taxon>
        <taxon>Dothideomycetes</taxon>
        <taxon>Pleosporomycetidae</taxon>
        <taxon>Pleosporales</taxon>
        <taxon>Melanommataceae</taxon>
        <taxon>Melanomma</taxon>
    </lineage>
</organism>
<keyword evidence="8" id="KW-0560">Oxidoreductase</keyword>
<dbReference type="EMBL" id="MU001761">
    <property type="protein sequence ID" value="KAF2799644.1"/>
    <property type="molecule type" value="Genomic_DNA"/>
</dbReference>
<name>A0A6A6XV59_9PLEO</name>
<accession>A0A6A6XV59</accession>
<comment type="cofactor">
    <cofactor evidence="1 12">
        <name>Fe cation</name>
        <dbReference type="ChEBI" id="CHEBI:24875"/>
    </cofactor>
</comment>
<evidence type="ECO:0000256" key="11">
    <source>
        <dbReference type="PIRSR" id="PIRSR605708-1"/>
    </source>
</evidence>
<keyword evidence="6" id="KW-0828">Tyrosine catabolism</keyword>
<evidence type="ECO:0000256" key="12">
    <source>
        <dbReference type="PIRSR" id="PIRSR605708-2"/>
    </source>
</evidence>
<evidence type="ECO:0000256" key="5">
    <source>
        <dbReference type="ARBA" id="ARBA00022723"/>
    </source>
</evidence>
<dbReference type="OrthoDB" id="1689029at2759"/>
<comment type="pathway">
    <text evidence="2">Amino-acid degradation; L-phenylalanine degradation; acetoacetate and fumarate from L-phenylalanine: step 4/6.</text>
</comment>
<evidence type="ECO:0000256" key="4">
    <source>
        <dbReference type="ARBA" id="ARBA00013127"/>
    </source>
</evidence>
<dbReference type="Pfam" id="PF20510">
    <property type="entry name" value="HgmA_N"/>
    <property type="match status" value="1"/>
</dbReference>